<evidence type="ECO:0000313" key="1">
    <source>
        <dbReference type="EMBL" id="AHI30086.1"/>
    </source>
</evidence>
<organism evidence="1 2">
    <name type="scientific">Marinobacter similis</name>
    <dbReference type="NCBI Taxonomy" id="1420916"/>
    <lineage>
        <taxon>Bacteria</taxon>
        <taxon>Pseudomonadati</taxon>
        <taxon>Pseudomonadota</taxon>
        <taxon>Gammaproteobacteria</taxon>
        <taxon>Pseudomonadales</taxon>
        <taxon>Marinobacteraceae</taxon>
        <taxon>Marinobacter</taxon>
    </lineage>
</organism>
<keyword evidence="2" id="KW-1185">Reference proteome</keyword>
<dbReference type="RefSeq" id="WP_041340655.1">
    <property type="nucleotide sequence ID" value="NZ_CP007151.1"/>
</dbReference>
<proteinExistence type="predicted"/>
<accession>W5YLX0</accession>
<protein>
    <submittedName>
        <fullName evidence="1">Uncharacterized protein</fullName>
    </submittedName>
</protein>
<dbReference type="KEGG" id="msx:AU14_10550"/>
<sequence length="65" mass="7340">MLLDNLLSDYDLSQALTHLDQALADARANLEDDDVISAEFAREVERQRALLLDGQAPIQTLRYQP</sequence>
<name>W5YLX0_9GAMM</name>
<reference evidence="1 2" key="1">
    <citation type="journal article" date="2014" name="Genome Announc.">
        <title>Draft Genome Sequences of Marinobacter similis A3d10T and Marinobacter salarius R9SW1T.</title>
        <authorList>
            <person name="Ivanova E.P."/>
            <person name="Ng H.J."/>
            <person name="Webb H.K."/>
            <person name="Feng G."/>
            <person name="Oshima K."/>
            <person name="Hattori M."/>
            <person name="Ohkuma M."/>
            <person name="Sergeev A.F."/>
            <person name="Mikhailov V.V."/>
            <person name="Crawford R.J."/>
            <person name="Sawabe T."/>
        </authorList>
    </citation>
    <scope>NUCLEOTIDE SEQUENCE [LARGE SCALE GENOMIC DNA]</scope>
    <source>
        <strain evidence="1 2">A3d10</strain>
    </source>
</reference>
<gene>
    <name evidence="1" type="ORF">AU14_10550</name>
</gene>
<dbReference type="Proteomes" id="UP000061489">
    <property type="component" value="Chromosome"/>
</dbReference>
<dbReference type="AlphaFoldDB" id="W5YLX0"/>
<evidence type="ECO:0000313" key="2">
    <source>
        <dbReference type="Proteomes" id="UP000061489"/>
    </source>
</evidence>
<dbReference type="EMBL" id="CP007151">
    <property type="protein sequence ID" value="AHI30086.1"/>
    <property type="molecule type" value="Genomic_DNA"/>
</dbReference>
<dbReference type="HOGENOM" id="CLU_2844743_0_0_6"/>